<accession>A0AAW9DCM4</accession>
<comment type="caution">
    <text evidence="1">The sequence shown here is derived from an EMBL/GenBank/DDBJ whole genome shotgun (WGS) entry which is preliminary data.</text>
</comment>
<protein>
    <submittedName>
        <fullName evidence="1">Uncharacterized protein</fullName>
    </submittedName>
</protein>
<dbReference type="Proteomes" id="UP001283691">
    <property type="component" value="Unassembled WGS sequence"/>
</dbReference>
<dbReference type="RefSeq" id="WP_319048402.1">
    <property type="nucleotide sequence ID" value="NZ_JAUQUR010000007.1"/>
</dbReference>
<dbReference type="AlphaFoldDB" id="A0AAW9DCM4"/>
<proteinExistence type="predicted"/>
<sequence>MDKKSKEQTEYEDRLRYRLNILKEQLEAGKVYIKEGLKVADSLKAVRYGPDGEIDLDTVDGLVRSLALGVEGMHNRQETKKIASLSEIQNAYFNFLYTNFSHFYEIMQKRKLTPHEAGLAATKSKATIEEVKSFMFKVLDYINEFWNEAGDIAQIHIEDMNKNIKGVFGGDLFPAYNENLASKCGIYTDTIILPDPFLRSKHIFAMQDDSQKVYYFIKHAMNLLQYKDLACTDLDVPIVVVLPDISALDKHEREFNEKLGKEDSLIHYAKLFGREFESFDEFMDFSSTLDTIERVLAEIKEPDRLLFDSSYSSDPKVQFQKMLDSTLIKNIGITHPGDIIINMSFGRMATSNELFIKSRRLGGVPIIDAPTSWQYFKWKLEYDSERMESATSLKDLHINKSLQGLASHDMQWIGNIPSQALIEIRKEGAMDEIRHIISTDINKLIDINPNNFHRTQDQILENLQEAFKKHQENLNNLSTKKWKFAGQDIGSWLVIGGIEVAAALTGTPAWGLAGLTANQLFDPPKLKDIPKSIKDLKEENDKIHKSPVGVLFNIQQKIKI</sequence>
<name>A0AAW9DCM4_9BACT</name>
<evidence type="ECO:0000313" key="2">
    <source>
        <dbReference type="Proteomes" id="UP001283691"/>
    </source>
</evidence>
<reference evidence="1" key="1">
    <citation type="journal article" date="2023" name="Front. Microbiol.">
        <title>Genomic diversity and taxonomic marker for Arcobacter species.</title>
        <authorList>
            <person name="Zhou G."/>
            <person name="Gu Y."/>
            <person name="Wang H."/>
            <person name="Chen X."/>
            <person name="Zhang X."/>
            <person name="Shao Z."/>
            <person name="Yan X."/>
            <person name="Zhang J."/>
            <person name="Zhang M."/>
        </authorList>
    </citation>
    <scope>NUCLEOTIDE SEQUENCE</scope>
    <source>
        <strain evidence="1">BJSY19SF1-2</strain>
    </source>
</reference>
<gene>
    <name evidence="1" type="ORF">Q6A80_09080</name>
</gene>
<organism evidence="1 2">
    <name type="scientific">Aliarcobacter skirrowii</name>
    <dbReference type="NCBI Taxonomy" id="28200"/>
    <lineage>
        <taxon>Bacteria</taxon>
        <taxon>Pseudomonadati</taxon>
        <taxon>Campylobacterota</taxon>
        <taxon>Epsilonproteobacteria</taxon>
        <taxon>Campylobacterales</taxon>
        <taxon>Arcobacteraceae</taxon>
        <taxon>Aliarcobacter</taxon>
    </lineage>
</organism>
<evidence type="ECO:0000313" key="1">
    <source>
        <dbReference type="EMBL" id="MDX4069872.1"/>
    </source>
</evidence>
<reference evidence="1" key="2">
    <citation type="submission" date="2023-07" db="EMBL/GenBank/DDBJ databases">
        <authorList>
            <person name="Zhang M."/>
            <person name="Zhou G."/>
        </authorList>
    </citation>
    <scope>NUCLEOTIDE SEQUENCE</scope>
    <source>
        <strain evidence="1">BJSY19SF1-2</strain>
    </source>
</reference>
<dbReference type="EMBL" id="JAUQUR010000007">
    <property type="protein sequence ID" value="MDX4069872.1"/>
    <property type="molecule type" value="Genomic_DNA"/>
</dbReference>